<dbReference type="HAMAP" id="MF_01240">
    <property type="entry name" value="UPF0309"/>
    <property type="match status" value="1"/>
</dbReference>
<dbReference type="InterPro" id="IPR035472">
    <property type="entry name" value="RpiR-like_SIS"/>
</dbReference>
<comment type="caution">
    <text evidence="3">The sequence shown here is derived from an EMBL/GenBank/DDBJ whole genome shotgun (WGS) entry which is preliminary data.</text>
</comment>
<dbReference type="InterPro" id="IPR001347">
    <property type="entry name" value="SIS_dom"/>
</dbReference>
<dbReference type="SUPFAM" id="SSF53697">
    <property type="entry name" value="SIS domain"/>
    <property type="match status" value="1"/>
</dbReference>
<evidence type="ECO:0000313" key="3">
    <source>
        <dbReference type="EMBL" id="MEN2766893.1"/>
    </source>
</evidence>
<dbReference type="EMBL" id="JBDIML010000002">
    <property type="protein sequence ID" value="MEN2766893.1"/>
    <property type="molecule type" value="Genomic_DNA"/>
</dbReference>
<evidence type="ECO:0000313" key="4">
    <source>
        <dbReference type="Proteomes" id="UP001444625"/>
    </source>
</evidence>
<sequence length="242" mass="26408">MIRNYFQEINQLLHTVEEQETGTINQAASKIAESIQAGGIIHVFGCGHSHMLAEEVFYRAGGLVPINPIFHEPLMLHEHARKSSELERKVDYAQGFMNDQDISANDVLIVVSTSGRNPVPIDAVDFAKEKGAFVISISSKIYAQQQTSRHPSGRFLHEAADVAIDNHIPVGDALLADERVAIKFAPGSSVIGTAIVNSMLAQSISLMAANGYEPPILLSGNVDGADDHNELLIKKYQNRIKL</sequence>
<dbReference type="InterPro" id="IPR022951">
    <property type="entry name" value="UPF0309"/>
</dbReference>
<dbReference type="CDD" id="cd05013">
    <property type="entry name" value="SIS_RpiR"/>
    <property type="match status" value="1"/>
</dbReference>
<keyword evidence="4" id="KW-1185">Reference proteome</keyword>
<dbReference type="NCBIfam" id="NF002805">
    <property type="entry name" value="PRK02947.1"/>
    <property type="match status" value="1"/>
</dbReference>
<proteinExistence type="inferred from homology"/>
<dbReference type="InterPro" id="IPR050099">
    <property type="entry name" value="SIS_GmhA/DiaA_subfam"/>
</dbReference>
<dbReference type="InterPro" id="IPR046348">
    <property type="entry name" value="SIS_dom_sf"/>
</dbReference>
<organism evidence="3 4">
    <name type="scientific">Ornithinibacillus xuwenensis</name>
    <dbReference type="NCBI Taxonomy" id="3144668"/>
    <lineage>
        <taxon>Bacteria</taxon>
        <taxon>Bacillati</taxon>
        <taxon>Bacillota</taxon>
        <taxon>Bacilli</taxon>
        <taxon>Bacillales</taxon>
        <taxon>Bacillaceae</taxon>
        <taxon>Ornithinibacillus</taxon>
    </lineage>
</organism>
<accession>A0ABU9XHA7</accession>
<evidence type="ECO:0000256" key="1">
    <source>
        <dbReference type="HAMAP-Rule" id="MF_01240"/>
    </source>
</evidence>
<dbReference type="Gene3D" id="3.40.50.10490">
    <property type="entry name" value="Glucose-6-phosphate isomerase like protein, domain 1"/>
    <property type="match status" value="1"/>
</dbReference>
<dbReference type="PANTHER" id="PTHR30390">
    <property type="entry name" value="SEDOHEPTULOSE 7-PHOSPHATE ISOMERASE / DNAA INITIATOR-ASSOCIATING FACTOR FOR REPLICATION INITIATION"/>
    <property type="match status" value="1"/>
</dbReference>
<reference evidence="3 4" key="1">
    <citation type="submission" date="2024-05" db="EMBL/GenBank/DDBJ databases">
        <authorList>
            <person name="Haq I."/>
            <person name="Ullah Z."/>
            <person name="Ahmad R."/>
            <person name="Li M."/>
            <person name="Tong Y."/>
        </authorList>
    </citation>
    <scope>NUCLEOTIDE SEQUENCE [LARGE SCALE GENOMIC DNA]</scope>
    <source>
        <strain evidence="3 4">16A2E</strain>
    </source>
</reference>
<feature type="domain" description="SIS" evidence="2">
    <location>
        <begin position="31"/>
        <end position="214"/>
    </location>
</feature>
<comment type="similarity">
    <text evidence="1">Belongs to the UPF0309 family.</text>
</comment>
<gene>
    <name evidence="3" type="ORF">ABC228_06830</name>
</gene>
<evidence type="ECO:0000259" key="2">
    <source>
        <dbReference type="PROSITE" id="PS51464"/>
    </source>
</evidence>
<protein>
    <recommendedName>
        <fullName evidence="1">UPF0309 protein ABC228_06830</fullName>
    </recommendedName>
</protein>
<dbReference type="RefSeq" id="WP_345824839.1">
    <property type="nucleotide sequence ID" value="NZ_JBDIML010000002.1"/>
</dbReference>
<dbReference type="PROSITE" id="PS51464">
    <property type="entry name" value="SIS"/>
    <property type="match status" value="1"/>
</dbReference>
<dbReference type="PANTHER" id="PTHR30390:SF7">
    <property type="entry name" value="PHOSPHOHEPTOSE ISOMERASE"/>
    <property type="match status" value="1"/>
</dbReference>
<name>A0ABU9XHA7_9BACI</name>
<dbReference type="Proteomes" id="UP001444625">
    <property type="component" value="Unassembled WGS sequence"/>
</dbReference>
<dbReference type="Pfam" id="PF13580">
    <property type="entry name" value="SIS_2"/>
    <property type="match status" value="1"/>
</dbReference>